<name>A0A5C6DIR2_9BACT</name>
<dbReference type="EMBL" id="SJPV01000006">
    <property type="protein sequence ID" value="TWU36105.1"/>
    <property type="molecule type" value="Genomic_DNA"/>
</dbReference>
<dbReference type="Proteomes" id="UP000319143">
    <property type="component" value="Unassembled WGS sequence"/>
</dbReference>
<keyword evidence="4" id="KW-1185">Reference proteome</keyword>
<reference evidence="3 4" key="1">
    <citation type="submission" date="2019-02" db="EMBL/GenBank/DDBJ databases">
        <title>Deep-cultivation of Planctomycetes and their phenomic and genomic characterization uncovers novel biology.</title>
        <authorList>
            <person name="Wiegand S."/>
            <person name="Jogler M."/>
            <person name="Boedeker C."/>
            <person name="Pinto D."/>
            <person name="Vollmers J."/>
            <person name="Rivas-Marin E."/>
            <person name="Kohn T."/>
            <person name="Peeters S.H."/>
            <person name="Heuer A."/>
            <person name="Rast P."/>
            <person name="Oberbeckmann S."/>
            <person name="Bunk B."/>
            <person name="Jeske O."/>
            <person name="Meyerdierks A."/>
            <person name="Storesund J.E."/>
            <person name="Kallscheuer N."/>
            <person name="Luecker S."/>
            <person name="Lage O.M."/>
            <person name="Pohl T."/>
            <person name="Merkel B.J."/>
            <person name="Hornburger P."/>
            <person name="Mueller R.-W."/>
            <person name="Bruemmer F."/>
            <person name="Labrenz M."/>
            <person name="Spormann A.M."/>
            <person name="Op Den Camp H."/>
            <person name="Overmann J."/>
            <person name="Amann R."/>
            <person name="Jetten M.S.M."/>
            <person name="Mascher T."/>
            <person name="Medema M.H."/>
            <person name="Devos D.P."/>
            <person name="Kaster A.-K."/>
            <person name="Ovreas L."/>
            <person name="Rohde M."/>
            <person name="Galperin M.Y."/>
            <person name="Jogler C."/>
        </authorList>
    </citation>
    <scope>NUCLEOTIDE SEQUENCE [LARGE SCALE GENOMIC DNA]</scope>
    <source>
        <strain evidence="3 4">Poly41</strain>
    </source>
</reference>
<dbReference type="AlphaFoldDB" id="A0A5C6DIR2"/>
<dbReference type="PANTHER" id="PTHR34512:SF30">
    <property type="entry name" value="OUTER MEMBRANE PROTEIN ASSEMBLY FACTOR BAMB"/>
    <property type="match status" value="1"/>
</dbReference>
<gene>
    <name evidence="3" type="ORF">Poly41_38580</name>
</gene>
<sequence length="414" mass="45659" precursor="true">MFLNVMIVTFLLGLQVEASAQSAPQELKNNWPGFRGKHSGVLAADMIFPVAWNLQSGENILWKMPIDKHGMSSPIVWEKRIFITGADHQSRDVYCVDADTGKLAWKHAVSALPDAPADFVPPRVLEATGYAAPTMATNGRFVAAIFATGELVCLDINGERIWTKYLGVPNNHYGHASSLICDDERLYVQYDQKDNSKLLALNIATGELVWTAEREQMSWSSPILVDNAGRAELILTDSKFVVSYDPASGERYWRVECLSGEIASSATYSDGVVFVANEGAPATAIDISQHDQEPKILWQWDGDLPDTSSAVANKKFVLLPTAFGVVSCLDAKSGDVVWEHEFDHGFNSSPVLVSDRVYMIDLAGNAYVFKLGEEFELLGESKLGEPVYATPAFVGNRIFLRGLYHLFCIGEIQR</sequence>
<comment type="caution">
    <text evidence="3">The sequence shown here is derived from an EMBL/GenBank/DDBJ whole genome shotgun (WGS) entry which is preliminary data.</text>
</comment>
<dbReference type="PANTHER" id="PTHR34512">
    <property type="entry name" value="CELL SURFACE PROTEIN"/>
    <property type="match status" value="1"/>
</dbReference>
<keyword evidence="1" id="KW-0732">Signal</keyword>
<dbReference type="InterPro" id="IPR002372">
    <property type="entry name" value="PQQ_rpt_dom"/>
</dbReference>
<evidence type="ECO:0000313" key="3">
    <source>
        <dbReference type="EMBL" id="TWU36105.1"/>
    </source>
</evidence>
<feature type="signal peptide" evidence="1">
    <location>
        <begin position="1"/>
        <end position="20"/>
    </location>
</feature>
<dbReference type="InterPro" id="IPR015943">
    <property type="entry name" value="WD40/YVTN_repeat-like_dom_sf"/>
</dbReference>
<evidence type="ECO:0000256" key="1">
    <source>
        <dbReference type="SAM" id="SignalP"/>
    </source>
</evidence>
<evidence type="ECO:0000313" key="4">
    <source>
        <dbReference type="Proteomes" id="UP000319143"/>
    </source>
</evidence>
<dbReference type="SUPFAM" id="SSF50998">
    <property type="entry name" value="Quinoprotein alcohol dehydrogenase-like"/>
    <property type="match status" value="1"/>
</dbReference>
<dbReference type="InterPro" id="IPR011047">
    <property type="entry name" value="Quinoprotein_ADH-like_sf"/>
</dbReference>
<feature type="domain" description="Pyrrolo-quinoline quinone repeat" evidence="2">
    <location>
        <begin position="59"/>
        <end position="216"/>
    </location>
</feature>
<organism evidence="3 4">
    <name type="scientific">Novipirellula artificiosorum</name>
    <dbReference type="NCBI Taxonomy" id="2528016"/>
    <lineage>
        <taxon>Bacteria</taxon>
        <taxon>Pseudomonadati</taxon>
        <taxon>Planctomycetota</taxon>
        <taxon>Planctomycetia</taxon>
        <taxon>Pirellulales</taxon>
        <taxon>Pirellulaceae</taxon>
        <taxon>Novipirellula</taxon>
    </lineage>
</organism>
<protein>
    <submittedName>
        <fullName evidence="3">Outer membrane biogenesis protein BamB</fullName>
    </submittedName>
</protein>
<proteinExistence type="predicted"/>
<dbReference type="InterPro" id="IPR018391">
    <property type="entry name" value="PQQ_b-propeller_rpt"/>
</dbReference>
<dbReference type="Gene3D" id="2.130.10.10">
    <property type="entry name" value="YVTN repeat-like/Quinoprotein amine dehydrogenase"/>
    <property type="match status" value="2"/>
</dbReference>
<accession>A0A5C6DIR2</accession>
<dbReference type="SMART" id="SM00564">
    <property type="entry name" value="PQQ"/>
    <property type="match status" value="4"/>
</dbReference>
<feature type="domain" description="Pyrrolo-quinoline quinone repeat" evidence="2">
    <location>
        <begin position="297"/>
        <end position="361"/>
    </location>
</feature>
<dbReference type="Pfam" id="PF13360">
    <property type="entry name" value="PQQ_2"/>
    <property type="match status" value="2"/>
</dbReference>
<evidence type="ECO:0000259" key="2">
    <source>
        <dbReference type="Pfam" id="PF13360"/>
    </source>
</evidence>
<feature type="chain" id="PRO_5023068048" evidence="1">
    <location>
        <begin position="21"/>
        <end position="414"/>
    </location>
</feature>